<reference evidence="2" key="4">
    <citation type="submission" date="2023-01" db="EMBL/GenBank/DDBJ databases">
        <title>Draft genome sequence of Methylobacterium oxalidis strain NBRC 107715.</title>
        <authorList>
            <person name="Sun Q."/>
            <person name="Mori K."/>
        </authorList>
    </citation>
    <scope>NUCLEOTIDE SEQUENCE</scope>
    <source>
        <strain evidence="2">NBRC 107715</strain>
    </source>
</reference>
<sequence>MTTKWMTLPEIALERHITLREAEELVEQRKCPRVFKTDTTLYLI</sequence>
<dbReference type="Proteomes" id="UP000321960">
    <property type="component" value="Unassembled WGS sequence"/>
</dbReference>
<evidence type="ECO:0008006" key="5">
    <source>
        <dbReference type="Google" id="ProtNLM"/>
    </source>
</evidence>
<evidence type="ECO:0000313" key="1">
    <source>
        <dbReference type="EMBL" id="GEP04945.1"/>
    </source>
</evidence>
<protein>
    <recommendedName>
        <fullName evidence="5">DNA-binding protein</fullName>
    </recommendedName>
</protein>
<evidence type="ECO:0000313" key="2">
    <source>
        <dbReference type="EMBL" id="GLS63682.1"/>
    </source>
</evidence>
<reference evidence="2" key="1">
    <citation type="journal article" date="2014" name="Int. J. Syst. Evol. Microbiol.">
        <title>Complete genome of a new Firmicutes species belonging to the dominant human colonic microbiota ('Ruminococcus bicirculans') reveals two chromosomes and a selective capacity to utilize plant glucans.</title>
        <authorList>
            <consortium name="NISC Comparative Sequencing Program"/>
            <person name="Wegmann U."/>
            <person name="Louis P."/>
            <person name="Goesmann A."/>
            <person name="Henrissat B."/>
            <person name="Duncan S.H."/>
            <person name="Flint H.J."/>
        </authorList>
    </citation>
    <scope>NUCLEOTIDE SEQUENCE</scope>
    <source>
        <strain evidence="2">NBRC 107715</strain>
    </source>
</reference>
<dbReference type="EMBL" id="BSPK01000026">
    <property type="protein sequence ID" value="GLS63682.1"/>
    <property type="molecule type" value="Genomic_DNA"/>
</dbReference>
<dbReference type="RefSeq" id="WP_280525319.1">
    <property type="nucleotide sequence ID" value="NZ_BJZU01000056.1"/>
</dbReference>
<dbReference type="AlphaFoldDB" id="A0A512J4Q7"/>
<dbReference type="Proteomes" id="UP001156856">
    <property type="component" value="Unassembled WGS sequence"/>
</dbReference>
<accession>A0A512J4Q7</accession>
<keyword evidence="4" id="KW-1185">Reference proteome</keyword>
<reference evidence="1 3" key="3">
    <citation type="submission" date="2019-07" db="EMBL/GenBank/DDBJ databases">
        <title>Whole genome shotgun sequence of Methylobacterium oxalidis NBRC 107715.</title>
        <authorList>
            <person name="Hosoyama A."/>
            <person name="Uohara A."/>
            <person name="Ohji S."/>
            <person name="Ichikawa N."/>
        </authorList>
    </citation>
    <scope>NUCLEOTIDE SEQUENCE [LARGE SCALE GENOMIC DNA]</scope>
    <source>
        <strain evidence="1 3">NBRC 107715</strain>
    </source>
</reference>
<proteinExistence type="predicted"/>
<name>A0A512J4Q7_9HYPH</name>
<organism evidence="1 3">
    <name type="scientific">Methylobacterium oxalidis</name>
    <dbReference type="NCBI Taxonomy" id="944322"/>
    <lineage>
        <taxon>Bacteria</taxon>
        <taxon>Pseudomonadati</taxon>
        <taxon>Pseudomonadota</taxon>
        <taxon>Alphaproteobacteria</taxon>
        <taxon>Hyphomicrobiales</taxon>
        <taxon>Methylobacteriaceae</taxon>
        <taxon>Methylobacterium</taxon>
    </lineage>
</organism>
<dbReference type="EMBL" id="BJZU01000056">
    <property type="protein sequence ID" value="GEP04945.1"/>
    <property type="molecule type" value="Genomic_DNA"/>
</dbReference>
<evidence type="ECO:0000313" key="3">
    <source>
        <dbReference type="Proteomes" id="UP000321960"/>
    </source>
</evidence>
<evidence type="ECO:0000313" key="4">
    <source>
        <dbReference type="Proteomes" id="UP001156856"/>
    </source>
</evidence>
<reference evidence="4" key="2">
    <citation type="journal article" date="2019" name="Int. J. Syst. Evol. Microbiol.">
        <title>The Global Catalogue of Microorganisms (GCM) 10K type strain sequencing project: providing services to taxonomists for standard genome sequencing and annotation.</title>
        <authorList>
            <consortium name="The Broad Institute Genomics Platform"/>
            <consortium name="The Broad Institute Genome Sequencing Center for Infectious Disease"/>
            <person name="Wu L."/>
            <person name="Ma J."/>
        </authorList>
    </citation>
    <scope>NUCLEOTIDE SEQUENCE [LARGE SCALE GENOMIC DNA]</scope>
    <source>
        <strain evidence="4">NBRC 107715</strain>
    </source>
</reference>
<gene>
    <name evidence="2" type="ORF">GCM10007888_20630</name>
    <name evidence="1" type="ORF">MOX02_29830</name>
</gene>
<comment type="caution">
    <text evidence="1">The sequence shown here is derived from an EMBL/GenBank/DDBJ whole genome shotgun (WGS) entry which is preliminary data.</text>
</comment>